<comment type="caution">
    <text evidence="2">The sequence shown here is derived from an EMBL/GenBank/DDBJ whole genome shotgun (WGS) entry which is preliminary data.</text>
</comment>
<accession>A0A1Y3PV46</accession>
<protein>
    <submittedName>
        <fullName evidence="2">Uncharacterized protein</fullName>
    </submittedName>
</protein>
<dbReference type="Proteomes" id="UP000196475">
    <property type="component" value="Unassembled WGS sequence"/>
</dbReference>
<dbReference type="AlphaFoldDB" id="A0A1Y3PV46"/>
<reference evidence="3" key="1">
    <citation type="submission" date="2016-06" db="EMBL/GenBank/DDBJ databases">
        <authorList>
            <person name="Nascimento L."/>
            <person name="Pereira R.V."/>
            <person name="Martins L.F."/>
            <person name="Quaggio R.B."/>
            <person name="Silva A.M."/>
            <person name="Setubal J.C."/>
        </authorList>
    </citation>
    <scope>NUCLEOTIDE SEQUENCE [LARGE SCALE GENOMIC DNA]</scope>
</reference>
<sequence>MPDGAETTAGRHPSGPEQAFPDDLPRDSTIEEQLARKEQFWDWAKANGRIHPASGEETKGTDLVIADKKITLPDDAYVKAYIVAVIPSGQGDDVSRHLPYYVIARGNSTIAISANTGYVLNLNLDASDHKPFDFLKEAVNGYLDGVSRLE</sequence>
<organism evidence="2 3">
    <name type="scientific">Bacillus thermozeamaize</name>
    <dbReference type="NCBI Taxonomy" id="230954"/>
    <lineage>
        <taxon>Bacteria</taxon>
        <taxon>Bacillati</taxon>
        <taxon>Bacillota</taxon>
        <taxon>Bacilli</taxon>
        <taxon>Bacillales</taxon>
        <taxon>Bacillaceae</taxon>
        <taxon>Bacillus</taxon>
    </lineage>
</organism>
<evidence type="ECO:0000313" key="2">
    <source>
        <dbReference type="EMBL" id="OUM89038.1"/>
    </source>
</evidence>
<proteinExistence type="predicted"/>
<evidence type="ECO:0000256" key="1">
    <source>
        <dbReference type="SAM" id="MobiDB-lite"/>
    </source>
</evidence>
<name>A0A1Y3PV46_9BACI</name>
<gene>
    <name evidence="2" type="ORF">BAA01_13370</name>
</gene>
<feature type="region of interest" description="Disordered" evidence="1">
    <location>
        <begin position="1"/>
        <end position="27"/>
    </location>
</feature>
<evidence type="ECO:0000313" key="3">
    <source>
        <dbReference type="Proteomes" id="UP000196475"/>
    </source>
</evidence>
<dbReference type="EMBL" id="LZRT01000053">
    <property type="protein sequence ID" value="OUM89038.1"/>
    <property type="molecule type" value="Genomic_DNA"/>
</dbReference>